<evidence type="ECO:0000256" key="6">
    <source>
        <dbReference type="ARBA" id="ARBA00032230"/>
    </source>
</evidence>
<dbReference type="InterPro" id="IPR023230">
    <property type="entry name" value="Glyco_hydro_2_CS"/>
</dbReference>
<dbReference type="RefSeq" id="WP_345487713.1">
    <property type="nucleotide sequence ID" value="NZ_BAABHY010000001.1"/>
</dbReference>
<dbReference type="Pfam" id="PF16353">
    <property type="entry name" value="LacZ_4"/>
    <property type="match status" value="1"/>
</dbReference>
<dbReference type="InterPro" id="IPR006104">
    <property type="entry name" value="Glyco_hydro_2_N"/>
</dbReference>
<dbReference type="SUPFAM" id="SSF49303">
    <property type="entry name" value="beta-Galactosidase/glucuronidase domain"/>
    <property type="match status" value="2"/>
</dbReference>
<dbReference type="InterPro" id="IPR006103">
    <property type="entry name" value="Glyco_hydro_2_cat"/>
</dbReference>
<dbReference type="PANTHER" id="PTHR46323">
    <property type="entry name" value="BETA-GALACTOSIDASE"/>
    <property type="match status" value="1"/>
</dbReference>
<dbReference type="SMART" id="SM01038">
    <property type="entry name" value="Bgal_small_N"/>
    <property type="match status" value="1"/>
</dbReference>
<dbReference type="Pfam" id="PF02837">
    <property type="entry name" value="Glyco_hydro_2_N"/>
    <property type="match status" value="1"/>
</dbReference>
<protein>
    <recommendedName>
        <fullName evidence="3 7">Beta-galactosidase</fullName>
        <ecNumber evidence="3 7">3.2.1.23</ecNumber>
    </recommendedName>
    <alternativeName>
        <fullName evidence="6 7">Lactase</fullName>
    </alternativeName>
</protein>
<dbReference type="InterPro" id="IPR006102">
    <property type="entry name" value="Ig-like_GH2"/>
</dbReference>
<dbReference type="SUPFAM" id="SSF74650">
    <property type="entry name" value="Galactose mutarotase-like"/>
    <property type="match status" value="1"/>
</dbReference>
<dbReference type="PROSITE" id="PS00719">
    <property type="entry name" value="GLYCOSYL_HYDROL_F2_1"/>
    <property type="match status" value="1"/>
</dbReference>
<reference evidence="10" key="1">
    <citation type="journal article" date="2019" name="Int. J. Syst. Evol. Microbiol.">
        <title>The Global Catalogue of Microorganisms (GCM) 10K type strain sequencing project: providing services to taxonomists for standard genome sequencing and annotation.</title>
        <authorList>
            <consortium name="The Broad Institute Genomics Platform"/>
            <consortium name="The Broad Institute Genome Sequencing Center for Infectious Disease"/>
            <person name="Wu L."/>
            <person name="Ma J."/>
        </authorList>
    </citation>
    <scope>NUCLEOTIDE SEQUENCE [LARGE SCALE GENOMIC DNA]</scope>
    <source>
        <strain evidence="10">JCM 18050</strain>
    </source>
</reference>
<dbReference type="InterPro" id="IPR006101">
    <property type="entry name" value="Glyco_hydro_2"/>
</dbReference>
<evidence type="ECO:0000259" key="8">
    <source>
        <dbReference type="SMART" id="SM01038"/>
    </source>
</evidence>
<dbReference type="Pfam" id="PF02929">
    <property type="entry name" value="Bgal_small_N"/>
    <property type="match status" value="1"/>
</dbReference>
<keyword evidence="10" id="KW-1185">Reference proteome</keyword>
<dbReference type="NCBIfam" id="NF007074">
    <property type="entry name" value="PRK09525.1"/>
    <property type="match status" value="1"/>
</dbReference>
<evidence type="ECO:0000256" key="3">
    <source>
        <dbReference type="ARBA" id="ARBA00012756"/>
    </source>
</evidence>
<dbReference type="EC" id="3.2.1.23" evidence="3 7"/>
<dbReference type="InterPro" id="IPR050347">
    <property type="entry name" value="Bact_Beta-galactosidase"/>
</dbReference>
<dbReference type="InterPro" id="IPR008979">
    <property type="entry name" value="Galactose-bd-like_sf"/>
</dbReference>
<keyword evidence="5 7" id="KW-0326">Glycosidase</keyword>
<comment type="similarity">
    <text evidence="2 7">Belongs to the glycosyl hydrolase 2 family.</text>
</comment>
<dbReference type="Proteomes" id="UP001500171">
    <property type="component" value="Unassembled WGS sequence"/>
</dbReference>
<comment type="catalytic activity">
    <reaction evidence="1 7">
        <text>Hydrolysis of terminal non-reducing beta-D-galactose residues in beta-D-galactosides.</text>
        <dbReference type="EC" id="3.2.1.23"/>
    </reaction>
</comment>
<evidence type="ECO:0000256" key="7">
    <source>
        <dbReference type="RuleBase" id="RU361154"/>
    </source>
</evidence>
<comment type="caution">
    <text evidence="9">The sequence shown here is derived from an EMBL/GenBank/DDBJ whole genome shotgun (WGS) entry which is preliminary data.</text>
</comment>
<dbReference type="InterPro" id="IPR011013">
    <property type="entry name" value="Gal_mutarotase_sf_dom"/>
</dbReference>
<dbReference type="Gene3D" id="2.60.40.10">
    <property type="entry name" value="Immunoglobulins"/>
    <property type="match status" value="2"/>
</dbReference>
<dbReference type="InterPro" id="IPR014718">
    <property type="entry name" value="GH-type_carb-bd"/>
</dbReference>
<dbReference type="PANTHER" id="PTHR46323:SF2">
    <property type="entry name" value="BETA-GALACTOSIDASE"/>
    <property type="match status" value="1"/>
</dbReference>
<dbReference type="PRINTS" id="PR00132">
    <property type="entry name" value="GLHYDRLASE2"/>
</dbReference>
<sequence length="1035" mass="119607">MTVVTTHSLKDVLDRQDWNNLSVLSINRLPTHAPYHSWRNPYDAQYNHQSDSILSLNGDWFFSYFDSPDQIPERWLVEELDQTTLAVPANWQLHGYDAPVYTNIRYPFPYNPPFVPEQNPTGLYSRYIDISEQWLTKGDTRIIFDGVCSAFHLWCNGQWVGYSQDSRIAAEFDLSQYLKVGQNRIAVLVLKWCDGSYLEDQDMWRLNGIFRDVTLLNKPKQHIRHVQISTQLDACYRNATLNLQVDVIDSLRLNHKNEDLNVEINLWLGDTLVVSHQQSLGTELIDEKGAYHDRLVCSIPVNAPQLWSAETPTLYRVTVSLNHQHHGLIETEAYNIGFRQVEIKDGQLMVNGKPLLIKGTNRHEFYPDQGYAVTREAMIHDICLIKQHNFNAVRCSHYPNHPLWYTLCDEYGLYVVDEANIESHGMYPMSRLSADPNWFAAYSERVTRMVQRDFNHASIIIWSLGNESGHGATHDALYTWIKSYDPSRPVQYEGGGANTAATDIICPMYARVDEDQYHPNVPKWSIKKWISLPKENRPLILCEYAHAMGNSLGGFYKYWQAFRQYPRLQGGFIWEWADHGIRCHTKDNESYWAYGGDFGEAYHDRQFCIDGLVFPERQPHPSLIEVKKVQQPFQFKLLSQSPLTLEITSEYVFRTTDNEYLHWEIQLNGVTKLTGEMPLNISPSHKVIVTLVEQLPDSLEQGLCYLNARIVQPNATTWSDKDHLVAWDQWALENQFMPDISLNRSGDLQLIENEQSYLICHTDQRIEINKETGQLSQWWKGDRAGLDCAFQDQFVRAPIDNDIGISGDFDSNNNPFAWVEQWKAAGYYDLSHQCLAIESQASSHHIIIKVLNGYFFNHKKVIQSCWTYDFTADGTLTISVAVDISNAMPAPARIGFYFQLAETPKQVNWLGLGPHENYPDRKTSAQFSYWQRPLSDLYTPYIYPCENGLRCDVKSLDVNDWSITGNFQFNINQYGTQQLTEKTHRHLLVAEQGAYVSIDGYHMGLGGDDSWTPNVHQEFLLNQKHYEYQVSIKRH</sequence>
<name>A0ABP9N089_9GAMM</name>
<proteinExistence type="inferred from homology"/>
<evidence type="ECO:0000313" key="10">
    <source>
        <dbReference type="Proteomes" id="UP001500171"/>
    </source>
</evidence>
<dbReference type="InterPro" id="IPR004199">
    <property type="entry name" value="B-gal_small/dom_5"/>
</dbReference>
<dbReference type="Gene3D" id="2.60.120.260">
    <property type="entry name" value="Galactose-binding domain-like"/>
    <property type="match status" value="1"/>
</dbReference>
<dbReference type="SUPFAM" id="SSF49785">
    <property type="entry name" value="Galactose-binding domain-like"/>
    <property type="match status" value="1"/>
</dbReference>
<evidence type="ECO:0000256" key="5">
    <source>
        <dbReference type="ARBA" id="ARBA00023295"/>
    </source>
</evidence>
<dbReference type="InterPro" id="IPR032312">
    <property type="entry name" value="LacZ_4"/>
</dbReference>
<dbReference type="InterPro" id="IPR013783">
    <property type="entry name" value="Ig-like_fold"/>
</dbReference>
<dbReference type="Gene3D" id="3.20.20.80">
    <property type="entry name" value="Glycosidases"/>
    <property type="match status" value="1"/>
</dbReference>
<feature type="domain" description="Beta galactosidase small chain/" evidence="8">
    <location>
        <begin position="758"/>
        <end position="1033"/>
    </location>
</feature>
<accession>A0ABP9N089</accession>
<dbReference type="Pfam" id="PF02836">
    <property type="entry name" value="Glyco_hydro_2_C"/>
    <property type="match status" value="1"/>
</dbReference>
<dbReference type="InterPro" id="IPR006141">
    <property type="entry name" value="Intein_N"/>
</dbReference>
<dbReference type="InterPro" id="IPR017853">
    <property type="entry name" value="GH"/>
</dbReference>
<dbReference type="Pfam" id="PF00703">
    <property type="entry name" value="Glyco_hydro_2"/>
    <property type="match status" value="1"/>
</dbReference>
<dbReference type="Gene3D" id="2.70.98.10">
    <property type="match status" value="1"/>
</dbReference>
<dbReference type="PROSITE" id="PS50817">
    <property type="entry name" value="INTEIN_N_TER"/>
    <property type="match status" value="1"/>
</dbReference>
<gene>
    <name evidence="9" type="ORF">GCM10023211_01490</name>
</gene>
<keyword evidence="4 7" id="KW-0378">Hydrolase</keyword>
<evidence type="ECO:0000313" key="9">
    <source>
        <dbReference type="EMBL" id="GAA5104211.1"/>
    </source>
</evidence>
<evidence type="ECO:0000256" key="1">
    <source>
        <dbReference type="ARBA" id="ARBA00001412"/>
    </source>
</evidence>
<evidence type="ECO:0000256" key="2">
    <source>
        <dbReference type="ARBA" id="ARBA00007401"/>
    </source>
</evidence>
<dbReference type="SUPFAM" id="SSF51445">
    <property type="entry name" value="(Trans)glycosidases"/>
    <property type="match status" value="1"/>
</dbReference>
<organism evidence="9 10">
    <name type="scientific">Orbus sasakiae</name>
    <dbReference type="NCBI Taxonomy" id="1078475"/>
    <lineage>
        <taxon>Bacteria</taxon>
        <taxon>Pseudomonadati</taxon>
        <taxon>Pseudomonadota</taxon>
        <taxon>Gammaproteobacteria</taxon>
        <taxon>Orbales</taxon>
        <taxon>Orbaceae</taxon>
        <taxon>Orbus</taxon>
    </lineage>
</organism>
<dbReference type="InterPro" id="IPR036156">
    <property type="entry name" value="Beta-gal/glucu_dom_sf"/>
</dbReference>
<dbReference type="EMBL" id="BAABHY010000001">
    <property type="protein sequence ID" value="GAA5104211.1"/>
    <property type="molecule type" value="Genomic_DNA"/>
</dbReference>
<evidence type="ECO:0000256" key="4">
    <source>
        <dbReference type="ARBA" id="ARBA00022801"/>
    </source>
</evidence>